<dbReference type="EMBL" id="KI925456">
    <property type="protein sequence ID" value="ETW84662.1"/>
    <property type="molecule type" value="Genomic_DNA"/>
</dbReference>
<sequence>MQRLQRFVLASLSISSVFALSVQGPTAPLQIVNKQLAPDGFQRDTVLANGEYPGPLIKANKGDHFQINVTNSLTDTNMDTATSIHWHGLFQHGTNWADGPSFVNQCPIVPGNSFVYSFDAPGQAGTWWYHSHLSAQYCDGLRGPLVIYDPNDPHAGLYDVDDENTVITLGDWYHYLSTNPPASGPPAPSSILINGLGRYISGPADETAPLAVVGVEQGKRYRFRLVSISCDSGVDFSIDQHNLTIIEADGSNTEPLVVDSVTILAGQRYSVVVTADQAVDNYWIRAQPGTTNIQGFDNGRNSAILRYSGAAASDPTTALTTSTSPMVETNLHALENPSAPGNPTPGGADINYTLDVAFVNGLFEINGTSFTPPTVPVLLQILSGAKSASDLLPKGSIYALEPNKSVELLIPGGVLGGPHPIHLHGHSFSVVRSAGSTSYNFDNPVRRDVVSIGTESTDQTTIRFFTDNPGPWFIHCHIDWHLTAGFAAVMAEDVAETPLIDPTPDSWNALCPAYNAASPKVKVATAPKKLKSP</sequence>
<keyword evidence="4" id="KW-0186">Copper</keyword>
<evidence type="ECO:0000259" key="8">
    <source>
        <dbReference type="Pfam" id="PF00394"/>
    </source>
</evidence>
<evidence type="ECO:0000313" key="11">
    <source>
        <dbReference type="EMBL" id="ETW84662.1"/>
    </source>
</evidence>
<dbReference type="OrthoDB" id="2121828at2759"/>
<dbReference type="Pfam" id="PF07731">
    <property type="entry name" value="Cu-oxidase_2"/>
    <property type="match status" value="1"/>
</dbReference>
<feature type="domain" description="Plastocyanin-like" evidence="10">
    <location>
        <begin position="33"/>
        <end position="151"/>
    </location>
</feature>
<dbReference type="InterPro" id="IPR011707">
    <property type="entry name" value="Cu-oxidase-like_N"/>
</dbReference>
<dbReference type="InterPro" id="IPR008972">
    <property type="entry name" value="Cupredoxin"/>
</dbReference>
<evidence type="ECO:0000256" key="2">
    <source>
        <dbReference type="ARBA" id="ARBA00022723"/>
    </source>
</evidence>
<dbReference type="AlphaFoldDB" id="W4KFM8"/>
<keyword evidence="2" id="KW-0479">Metal-binding</keyword>
<dbReference type="SUPFAM" id="SSF49503">
    <property type="entry name" value="Cupredoxins"/>
    <property type="match status" value="3"/>
</dbReference>
<reference evidence="11 12" key="1">
    <citation type="journal article" date="2012" name="New Phytol.">
        <title>Insight into trade-off between wood decay and parasitism from the genome of a fungal forest pathogen.</title>
        <authorList>
            <person name="Olson A."/>
            <person name="Aerts A."/>
            <person name="Asiegbu F."/>
            <person name="Belbahri L."/>
            <person name="Bouzid O."/>
            <person name="Broberg A."/>
            <person name="Canback B."/>
            <person name="Coutinho P.M."/>
            <person name="Cullen D."/>
            <person name="Dalman K."/>
            <person name="Deflorio G."/>
            <person name="van Diepen L.T."/>
            <person name="Dunand C."/>
            <person name="Duplessis S."/>
            <person name="Durling M."/>
            <person name="Gonthier P."/>
            <person name="Grimwood J."/>
            <person name="Fossdal C.G."/>
            <person name="Hansson D."/>
            <person name="Henrissat B."/>
            <person name="Hietala A."/>
            <person name="Himmelstrand K."/>
            <person name="Hoffmeister D."/>
            <person name="Hogberg N."/>
            <person name="James T.Y."/>
            <person name="Karlsson M."/>
            <person name="Kohler A."/>
            <person name="Kues U."/>
            <person name="Lee Y.H."/>
            <person name="Lin Y.C."/>
            <person name="Lind M."/>
            <person name="Lindquist E."/>
            <person name="Lombard V."/>
            <person name="Lucas S."/>
            <person name="Lunden K."/>
            <person name="Morin E."/>
            <person name="Murat C."/>
            <person name="Park J."/>
            <person name="Raffaello T."/>
            <person name="Rouze P."/>
            <person name="Salamov A."/>
            <person name="Schmutz J."/>
            <person name="Solheim H."/>
            <person name="Stahlberg J."/>
            <person name="Velez H."/>
            <person name="de Vries R.P."/>
            <person name="Wiebenga A."/>
            <person name="Woodward S."/>
            <person name="Yakovlev I."/>
            <person name="Garbelotto M."/>
            <person name="Martin F."/>
            <person name="Grigoriev I.V."/>
            <person name="Stenlid J."/>
        </authorList>
    </citation>
    <scope>NUCLEOTIDE SEQUENCE [LARGE SCALE GENOMIC DNA]</scope>
    <source>
        <strain evidence="11 12">TC 32-1</strain>
    </source>
</reference>
<name>W4KFM8_HETIT</name>
<organism evidence="11 12">
    <name type="scientific">Heterobasidion irregulare (strain TC 32-1)</name>
    <dbReference type="NCBI Taxonomy" id="747525"/>
    <lineage>
        <taxon>Eukaryota</taxon>
        <taxon>Fungi</taxon>
        <taxon>Dikarya</taxon>
        <taxon>Basidiomycota</taxon>
        <taxon>Agaricomycotina</taxon>
        <taxon>Agaricomycetes</taxon>
        <taxon>Russulales</taxon>
        <taxon>Bondarzewiaceae</taxon>
        <taxon>Heterobasidion</taxon>
        <taxon>Heterobasidion annosum species complex</taxon>
    </lineage>
</organism>
<dbReference type="FunFam" id="2.60.40.420:FF:000045">
    <property type="entry name" value="Laccase 2"/>
    <property type="match status" value="1"/>
</dbReference>
<evidence type="ECO:0000313" key="12">
    <source>
        <dbReference type="Proteomes" id="UP000030671"/>
    </source>
</evidence>
<dbReference type="InterPro" id="IPR011706">
    <property type="entry name" value="Cu-oxidase_C"/>
</dbReference>
<comment type="similarity">
    <text evidence="1">Belongs to the multicopper oxidase family.</text>
</comment>
<dbReference type="PROSITE" id="PS00079">
    <property type="entry name" value="MULTICOPPER_OXIDASE1"/>
    <property type="match status" value="1"/>
</dbReference>
<dbReference type="InterPro" id="IPR001117">
    <property type="entry name" value="Cu-oxidase_2nd"/>
</dbReference>
<dbReference type="Proteomes" id="UP000030671">
    <property type="component" value="Unassembled WGS sequence"/>
</dbReference>
<feature type="signal peptide" evidence="7">
    <location>
        <begin position="1"/>
        <end position="19"/>
    </location>
</feature>
<dbReference type="Pfam" id="PF07732">
    <property type="entry name" value="Cu-oxidase_3"/>
    <property type="match status" value="1"/>
</dbReference>
<dbReference type="InterPro" id="IPR045087">
    <property type="entry name" value="Cu-oxidase_fam"/>
</dbReference>
<evidence type="ECO:0000256" key="4">
    <source>
        <dbReference type="ARBA" id="ARBA00023008"/>
    </source>
</evidence>
<feature type="domain" description="Plastocyanin-like" evidence="8">
    <location>
        <begin position="163"/>
        <end position="310"/>
    </location>
</feature>
<dbReference type="GeneID" id="20665873"/>
<evidence type="ECO:0000256" key="1">
    <source>
        <dbReference type="ARBA" id="ARBA00010609"/>
    </source>
</evidence>
<dbReference type="STRING" id="747525.W4KFM8"/>
<keyword evidence="3" id="KW-0560">Oxidoreductase</keyword>
<dbReference type="Gene3D" id="2.60.40.420">
    <property type="entry name" value="Cupredoxins - blue copper proteins"/>
    <property type="match status" value="3"/>
</dbReference>
<feature type="domain" description="Plastocyanin-like" evidence="9">
    <location>
        <begin position="371"/>
        <end position="494"/>
    </location>
</feature>
<evidence type="ECO:0000256" key="7">
    <source>
        <dbReference type="SAM" id="SignalP"/>
    </source>
</evidence>
<dbReference type="InterPro" id="IPR033138">
    <property type="entry name" value="Cu_oxidase_CS"/>
</dbReference>
<keyword evidence="5" id="KW-1015">Disulfide bond</keyword>
<dbReference type="RefSeq" id="XP_009544300.1">
    <property type="nucleotide sequence ID" value="XM_009546005.1"/>
</dbReference>
<proteinExistence type="inferred from homology"/>
<dbReference type="InParanoid" id="W4KFM8"/>
<evidence type="ECO:0000259" key="10">
    <source>
        <dbReference type="Pfam" id="PF07732"/>
    </source>
</evidence>
<evidence type="ECO:0000256" key="3">
    <source>
        <dbReference type="ARBA" id="ARBA00023002"/>
    </source>
</evidence>
<keyword evidence="7" id="KW-0732">Signal</keyword>
<dbReference type="KEGG" id="hir:HETIRDRAFT_103190"/>
<dbReference type="GO" id="GO:0016491">
    <property type="term" value="F:oxidoreductase activity"/>
    <property type="evidence" value="ECO:0007669"/>
    <property type="project" value="UniProtKB-KW"/>
</dbReference>
<dbReference type="CDD" id="cd13903">
    <property type="entry name" value="CuRO_3_Tv-LCC_like"/>
    <property type="match status" value="1"/>
</dbReference>
<feature type="chain" id="PRO_5004844439" evidence="7">
    <location>
        <begin position="20"/>
        <end position="533"/>
    </location>
</feature>
<accession>W4KFM8</accession>
<dbReference type="CDD" id="cd13856">
    <property type="entry name" value="CuRO_1_Tv-LCC_like"/>
    <property type="match status" value="1"/>
</dbReference>
<dbReference type="Pfam" id="PF00394">
    <property type="entry name" value="Cu-oxidase"/>
    <property type="match status" value="1"/>
</dbReference>
<evidence type="ECO:0000256" key="6">
    <source>
        <dbReference type="ARBA" id="ARBA00023180"/>
    </source>
</evidence>
<dbReference type="PANTHER" id="PTHR11709:SF511">
    <property type="entry name" value="LACCASE"/>
    <property type="match status" value="1"/>
</dbReference>
<dbReference type="eggNOG" id="KOG1263">
    <property type="taxonomic scope" value="Eukaryota"/>
</dbReference>
<keyword evidence="6" id="KW-0325">Glycoprotein</keyword>
<dbReference type="PANTHER" id="PTHR11709">
    <property type="entry name" value="MULTI-COPPER OXIDASE"/>
    <property type="match status" value="1"/>
</dbReference>
<evidence type="ECO:0000259" key="9">
    <source>
        <dbReference type="Pfam" id="PF07731"/>
    </source>
</evidence>
<gene>
    <name evidence="11" type="primary">lcc4</name>
    <name evidence="11" type="ORF">HETIRDRAFT_103190</name>
</gene>
<dbReference type="GO" id="GO:0005507">
    <property type="term" value="F:copper ion binding"/>
    <property type="evidence" value="ECO:0007669"/>
    <property type="project" value="InterPro"/>
</dbReference>
<protein>
    <submittedName>
        <fullName evidence="11">Laccase</fullName>
    </submittedName>
</protein>
<dbReference type="HOGENOM" id="CLU_006504_2_1_1"/>
<evidence type="ECO:0000256" key="5">
    <source>
        <dbReference type="ARBA" id="ARBA00023157"/>
    </source>
</evidence>
<keyword evidence="12" id="KW-1185">Reference proteome</keyword>